<evidence type="ECO:0000313" key="1">
    <source>
        <dbReference type="EnsemblPlants" id="LPERR01G23280.1"/>
    </source>
</evidence>
<dbReference type="EnsemblPlants" id="LPERR01G23280.1">
    <property type="protein sequence ID" value="LPERR01G23280.1"/>
    <property type="gene ID" value="LPERR01G23280"/>
</dbReference>
<dbReference type="HOGENOM" id="CLU_2641653_0_0_1"/>
<protein>
    <submittedName>
        <fullName evidence="1">Uncharacterized protein</fullName>
    </submittedName>
</protein>
<proteinExistence type="predicted"/>
<reference evidence="1" key="3">
    <citation type="submission" date="2015-04" db="UniProtKB">
        <authorList>
            <consortium name="EnsemblPlants"/>
        </authorList>
    </citation>
    <scope>IDENTIFICATION</scope>
</reference>
<evidence type="ECO:0000313" key="2">
    <source>
        <dbReference type="Proteomes" id="UP000032180"/>
    </source>
</evidence>
<sequence length="77" mass="8674">MTSAVAGMCQRRLIKLRRGTQGTLRFHLSVASSYGIKNIRKFAESCICGLGCFLELYTWLGFLSGWGVYDMDFCPIK</sequence>
<accession>A0A0D9V4D2</accession>
<dbReference type="Gramene" id="LPERR01G23280.1">
    <property type="protein sequence ID" value="LPERR01G23280.1"/>
    <property type="gene ID" value="LPERR01G23280"/>
</dbReference>
<dbReference type="Proteomes" id="UP000032180">
    <property type="component" value="Chromosome 1"/>
</dbReference>
<reference evidence="2" key="2">
    <citation type="submission" date="2013-12" db="EMBL/GenBank/DDBJ databases">
        <authorList>
            <person name="Yu Y."/>
            <person name="Lee S."/>
            <person name="de Baynast K."/>
            <person name="Wissotski M."/>
            <person name="Liu L."/>
            <person name="Talag J."/>
            <person name="Goicoechea J."/>
            <person name="Angelova A."/>
            <person name="Jetty R."/>
            <person name="Kudrna D."/>
            <person name="Golser W."/>
            <person name="Rivera L."/>
            <person name="Zhang J."/>
            <person name="Wing R."/>
        </authorList>
    </citation>
    <scope>NUCLEOTIDE SEQUENCE</scope>
</reference>
<keyword evidence="2" id="KW-1185">Reference proteome</keyword>
<dbReference type="AlphaFoldDB" id="A0A0D9V4D2"/>
<reference evidence="1 2" key="1">
    <citation type="submission" date="2012-08" db="EMBL/GenBank/DDBJ databases">
        <title>Oryza genome evolution.</title>
        <authorList>
            <person name="Wing R.A."/>
        </authorList>
    </citation>
    <scope>NUCLEOTIDE SEQUENCE</scope>
</reference>
<organism evidence="1 2">
    <name type="scientific">Leersia perrieri</name>
    <dbReference type="NCBI Taxonomy" id="77586"/>
    <lineage>
        <taxon>Eukaryota</taxon>
        <taxon>Viridiplantae</taxon>
        <taxon>Streptophyta</taxon>
        <taxon>Embryophyta</taxon>
        <taxon>Tracheophyta</taxon>
        <taxon>Spermatophyta</taxon>
        <taxon>Magnoliopsida</taxon>
        <taxon>Liliopsida</taxon>
        <taxon>Poales</taxon>
        <taxon>Poaceae</taxon>
        <taxon>BOP clade</taxon>
        <taxon>Oryzoideae</taxon>
        <taxon>Oryzeae</taxon>
        <taxon>Oryzinae</taxon>
        <taxon>Leersia</taxon>
    </lineage>
</organism>
<name>A0A0D9V4D2_9ORYZ</name>